<proteinExistence type="predicted"/>
<organism evidence="4 5">
    <name type="scientific">Mycobacterium shigaense</name>
    <dbReference type="NCBI Taxonomy" id="722731"/>
    <lineage>
        <taxon>Bacteria</taxon>
        <taxon>Bacillati</taxon>
        <taxon>Actinomycetota</taxon>
        <taxon>Actinomycetes</taxon>
        <taxon>Mycobacteriales</taxon>
        <taxon>Mycobacteriaceae</taxon>
        <taxon>Mycobacterium</taxon>
        <taxon>Mycobacterium simiae complex</taxon>
    </lineage>
</organism>
<dbReference type="InterPro" id="IPR036271">
    <property type="entry name" value="Tet_transcr_reg_TetR-rel_C_sf"/>
</dbReference>
<evidence type="ECO:0000256" key="1">
    <source>
        <dbReference type="ARBA" id="ARBA00023015"/>
    </source>
</evidence>
<keyword evidence="1" id="KW-0805">Transcription regulation</keyword>
<dbReference type="GO" id="GO:0003700">
    <property type="term" value="F:DNA-binding transcription factor activity"/>
    <property type="evidence" value="ECO:0007669"/>
    <property type="project" value="TreeGrafter"/>
</dbReference>
<protein>
    <submittedName>
        <fullName evidence="4">TetR family transcriptional regulator</fullName>
    </submittedName>
</protein>
<dbReference type="PROSITE" id="PS01081">
    <property type="entry name" value="HTH_TETR_1"/>
    <property type="match status" value="1"/>
</dbReference>
<keyword evidence="2" id="KW-0238">DNA-binding</keyword>
<dbReference type="Pfam" id="PF00440">
    <property type="entry name" value="TetR_N"/>
    <property type="match status" value="1"/>
</dbReference>
<dbReference type="Proteomes" id="UP000217736">
    <property type="component" value="Chromosome"/>
</dbReference>
<name>A0A1Z4EJD7_9MYCO</name>
<dbReference type="AlphaFoldDB" id="A0A1Z4EJD7"/>
<keyword evidence="5" id="KW-1185">Reference proteome</keyword>
<accession>A0A1Z4EJD7</accession>
<dbReference type="RefSeq" id="WP_096440653.1">
    <property type="nucleotide sequence ID" value="NZ_AP018164.1"/>
</dbReference>
<keyword evidence="3" id="KW-0804">Transcription</keyword>
<dbReference type="EMBL" id="AP018164">
    <property type="protein sequence ID" value="BAX93071.1"/>
    <property type="molecule type" value="Genomic_DNA"/>
</dbReference>
<dbReference type="KEGG" id="mshg:MSG_02928"/>
<dbReference type="SUPFAM" id="SSF48498">
    <property type="entry name" value="Tetracyclin repressor-like, C-terminal domain"/>
    <property type="match status" value="1"/>
</dbReference>
<dbReference type="PANTHER" id="PTHR30055">
    <property type="entry name" value="HTH-TYPE TRANSCRIPTIONAL REGULATOR RUTR"/>
    <property type="match status" value="1"/>
</dbReference>
<dbReference type="PROSITE" id="PS50977">
    <property type="entry name" value="HTH_TETR_2"/>
    <property type="match status" value="1"/>
</dbReference>
<dbReference type="PANTHER" id="PTHR30055:SF234">
    <property type="entry name" value="HTH-TYPE TRANSCRIPTIONAL REGULATOR BETI"/>
    <property type="match status" value="1"/>
</dbReference>
<gene>
    <name evidence="4" type="ORF">MSG_02928</name>
</gene>
<dbReference type="GO" id="GO:0000976">
    <property type="term" value="F:transcription cis-regulatory region binding"/>
    <property type="evidence" value="ECO:0007669"/>
    <property type="project" value="TreeGrafter"/>
</dbReference>
<dbReference type="Gene3D" id="1.10.357.10">
    <property type="entry name" value="Tetracycline Repressor, domain 2"/>
    <property type="match status" value="1"/>
</dbReference>
<evidence type="ECO:0000256" key="3">
    <source>
        <dbReference type="ARBA" id="ARBA00023163"/>
    </source>
</evidence>
<evidence type="ECO:0000256" key="2">
    <source>
        <dbReference type="ARBA" id="ARBA00023125"/>
    </source>
</evidence>
<dbReference type="PRINTS" id="PR00455">
    <property type="entry name" value="HTHTETR"/>
</dbReference>
<dbReference type="InterPro" id="IPR001647">
    <property type="entry name" value="HTH_TetR"/>
</dbReference>
<dbReference type="InterPro" id="IPR023772">
    <property type="entry name" value="DNA-bd_HTH_TetR-type_CS"/>
</dbReference>
<dbReference type="InterPro" id="IPR050109">
    <property type="entry name" value="HTH-type_TetR-like_transc_reg"/>
</dbReference>
<dbReference type="SUPFAM" id="SSF46689">
    <property type="entry name" value="Homeodomain-like"/>
    <property type="match status" value="1"/>
</dbReference>
<evidence type="ECO:0000313" key="4">
    <source>
        <dbReference type="EMBL" id="BAX93071.1"/>
    </source>
</evidence>
<dbReference type="OrthoDB" id="9795011at2"/>
<reference evidence="5" key="1">
    <citation type="submission" date="2017-06" db="EMBL/GenBank/DDBJ databases">
        <title>Complete Genome Sequence of Mycobacterium shigaense.</title>
        <authorList>
            <person name="Fukano H."/>
            <person name="Yoshida M."/>
            <person name="Kazumi Y."/>
            <person name="Ogura Y."/>
            <person name="Mitarai S."/>
            <person name="Hayashi T."/>
            <person name="Hoshino Y."/>
        </authorList>
    </citation>
    <scope>NUCLEOTIDE SEQUENCE [LARGE SCALE GENOMIC DNA]</scope>
    <source>
        <strain evidence="5">UN-152</strain>
    </source>
</reference>
<dbReference type="InterPro" id="IPR009057">
    <property type="entry name" value="Homeodomain-like_sf"/>
</dbReference>
<sequence>MTAVEDRPLRADAARNVERILRAARDVYGELGPDASAEAVARRAGVGERTLYRRFPTKADLVAAALDQSIAEDLTPAIDKARRAKDPLRGLTQLIEAAIALGAREHNLLTAARRAGSLSSDISASLDEALGELMREGQRTGRVRSDLVADDLPRLIVMLFGVLSTMDAGSDGWRRYVALMIDAIAVDERLPLPPASPLRYEVDPNSWPL</sequence>
<evidence type="ECO:0000313" key="5">
    <source>
        <dbReference type="Proteomes" id="UP000217736"/>
    </source>
</evidence>